<dbReference type="AlphaFoldDB" id="A0AAU9CI68"/>
<keyword evidence="1" id="KW-0812">Transmembrane</keyword>
<sequence length="136" mass="15565">MDRDMKKILFGTLLFILVTFTTQYISHFVLNVEHYEAVSFTRKEVIFPLGFLTMILQGAVLSFFFPLFSKGKYTLVKGFLFGLLMSALFVSYPTFTEPAKYQVPNIVSWVIVEGLVGLTQFCTYGTLLSLLYSRLK</sequence>
<feature type="transmembrane region" description="Helical" evidence="1">
    <location>
        <begin position="106"/>
        <end position="132"/>
    </location>
</feature>
<keyword evidence="2" id="KW-0614">Plasmid</keyword>
<feature type="transmembrane region" description="Helical" evidence="1">
    <location>
        <begin position="75"/>
        <end position="94"/>
    </location>
</feature>
<name>A0AAU9CI68_9BACT</name>
<reference evidence="2 3" key="1">
    <citation type="submission" date="2021-12" db="EMBL/GenBank/DDBJ databases">
        <title>Genome sequencing of bacteria with rrn-lacking chromosome and rrn-plasmid.</title>
        <authorList>
            <person name="Anda M."/>
            <person name="Iwasaki W."/>
        </authorList>
    </citation>
    <scope>NUCLEOTIDE SEQUENCE [LARGE SCALE GENOMIC DNA]</scope>
    <source>
        <strain evidence="2 3">DSM 100852</strain>
        <plasmid evidence="2 3">pFA2</plasmid>
    </source>
</reference>
<evidence type="ECO:0000313" key="2">
    <source>
        <dbReference type="EMBL" id="BDD11826.1"/>
    </source>
</evidence>
<proteinExistence type="predicted"/>
<dbReference type="EMBL" id="AP025316">
    <property type="protein sequence ID" value="BDD11826.1"/>
    <property type="molecule type" value="Genomic_DNA"/>
</dbReference>
<dbReference type="KEGG" id="fax:FUAX_42580"/>
<keyword evidence="3" id="KW-1185">Reference proteome</keyword>
<evidence type="ECO:0000256" key="1">
    <source>
        <dbReference type="SAM" id="Phobius"/>
    </source>
</evidence>
<accession>A0AAU9CI68</accession>
<dbReference type="Proteomes" id="UP001348817">
    <property type="component" value="Plasmid pFA2"/>
</dbReference>
<keyword evidence="1" id="KW-1133">Transmembrane helix</keyword>
<protein>
    <submittedName>
        <fullName evidence="2">Uncharacterized protein</fullName>
    </submittedName>
</protein>
<geneLocation type="plasmid" evidence="2 3">
    <name>pFA2</name>
</geneLocation>
<gene>
    <name evidence="2" type="ORF">FUAX_42580</name>
</gene>
<feature type="transmembrane region" description="Helical" evidence="1">
    <location>
        <begin position="45"/>
        <end position="68"/>
    </location>
</feature>
<evidence type="ECO:0000313" key="3">
    <source>
        <dbReference type="Proteomes" id="UP001348817"/>
    </source>
</evidence>
<keyword evidence="1" id="KW-0472">Membrane</keyword>
<organism evidence="2 3">
    <name type="scientific">Fulvitalea axinellae</name>
    <dbReference type="NCBI Taxonomy" id="1182444"/>
    <lineage>
        <taxon>Bacteria</taxon>
        <taxon>Pseudomonadati</taxon>
        <taxon>Bacteroidota</taxon>
        <taxon>Cytophagia</taxon>
        <taxon>Cytophagales</taxon>
        <taxon>Persicobacteraceae</taxon>
        <taxon>Fulvitalea</taxon>
    </lineage>
</organism>